<evidence type="ECO:0000259" key="14">
    <source>
        <dbReference type="Pfam" id="PF01059"/>
    </source>
</evidence>
<feature type="transmembrane region" description="Helical" evidence="12">
    <location>
        <begin position="208"/>
        <end position="232"/>
    </location>
</feature>
<dbReference type="PANTHER" id="PTHR43507:SF1">
    <property type="entry name" value="NADH-UBIQUINONE OXIDOREDUCTASE CHAIN 4"/>
    <property type="match status" value="1"/>
</dbReference>
<dbReference type="RefSeq" id="WP_173272885.1">
    <property type="nucleotide sequence ID" value="NZ_AP021889.1"/>
</dbReference>
<dbReference type="KEGG" id="tse:THMIRHAS_17270"/>
<reference evidence="16" key="1">
    <citation type="submission" date="2019-11" db="EMBL/GenBank/DDBJ databases">
        <title>Isolation and characterization of two novel species in the genus Thiomicrorhabdus.</title>
        <authorList>
            <person name="Mochizuki J."/>
            <person name="Kojima H."/>
            <person name="Fukui M."/>
        </authorList>
    </citation>
    <scope>NUCLEOTIDE SEQUENCE [LARGE SCALE GENOMIC DNA]</scope>
    <source>
        <strain evidence="16">aks77</strain>
    </source>
</reference>
<dbReference type="NCBIfam" id="NF004501">
    <property type="entry name" value="PRK05846.1-5"/>
    <property type="match status" value="1"/>
</dbReference>
<keyword evidence="4 11" id="KW-0812">Transmembrane</keyword>
<feature type="domain" description="NADH:quinone oxidoreductase/Mrp antiporter transmembrane" evidence="13">
    <location>
        <begin position="133"/>
        <end position="428"/>
    </location>
</feature>
<dbReference type="InterPro" id="IPR001750">
    <property type="entry name" value="ND/Mrp_TM"/>
</dbReference>
<dbReference type="Pfam" id="PF01059">
    <property type="entry name" value="Oxidored_q5_N"/>
    <property type="match status" value="1"/>
</dbReference>
<evidence type="ECO:0000256" key="8">
    <source>
        <dbReference type="ARBA" id="ARBA00023136"/>
    </source>
</evidence>
<dbReference type="GO" id="GO:0016020">
    <property type="term" value="C:membrane"/>
    <property type="evidence" value="ECO:0007669"/>
    <property type="project" value="UniProtKB-SubCell"/>
</dbReference>
<feature type="transmembrane region" description="Helical" evidence="12">
    <location>
        <begin position="139"/>
        <end position="156"/>
    </location>
</feature>
<keyword evidence="8 12" id="KW-0472">Membrane</keyword>
<evidence type="ECO:0000256" key="10">
    <source>
        <dbReference type="ARBA" id="ARBA00032798"/>
    </source>
</evidence>
<sequence>MLTSFPILSTLIWLPIIGGLLVLFAGRNNDTVAKWLSLIVAGLTFILSIPLWTNFNYDTANMQFVEQVAWIPMFNVQYYLGVDGLSMPLVLLTTFTQVLVIASAWDVIKERVEQYMGAFLIMGGIMVGVFTALDSILFYVFWEALLIPMFIVIGKWGGPRRVYATMKFFLYTFLGSVFMLVSFLYMYWQIGSFSILDFQNMPLAMNAQILIFIAFLLAFAVKIPMFPVHTWLPDAHVEAPTAGSVVLAAIMLKMGGYGFVRFSLPITPDASMTLDWLVIGLSLIAIVYIGIVALVQSDMKKLVAYSSISHMGFVTLGMFLVYDIMQNHGTMAGAAIGMEGAMVQMVSHGFISGAMFLAIGVLYDRMHTREITAYGGVVNKMPWFVMFAVLFAMANSGLPGTSGFVGEFMVIIASFKANVWYGILAALTLIIGAAYTLWMVKRVFFGAVTNENVEKLQDLNKREFAIMATLAVAVIALGVFPSPLMEVMHTSVGNLLVQATTSKL</sequence>
<dbReference type="AlphaFoldDB" id="A0A6F8PWH0"/>
<dbReference type="EMBL" id="AP021889">
    <property type="protein sequence ID" value="BBP46354.1"/>
    <property type="molecule type" value="Genomic_DNA"/>
</dbReference>
<feature type="transmembrane region" description="Helical" evidence="12">
    <location>
        <begin position="6"/>
        <end position="25"/>
    </location>
</feature>
<dbReference type="GO" id="GO:0015990">
    <property type="term" value="P:electron transport coupled proton transport"/>
    <property type="evidence" value="ECO:0007669"/>
    <property type="project" value="TreeGrafter"/>
</dbReference>
<feature type="transmembrane region" description="Helical" evidence="12">
    <location>
        <begin position="419"/>
        <end position="438"/>
    </location>
</feature>
<dbReference type="Proteomes" id="UP000501726">
    <property type="component" value="Chromosome"/>
</dbReference>
<keyword evidence="16" id="KW-1185">Reference proteome</keyword>
<feature type="transmembrane region" description="Helical" evidence="12">
    <location>
        <begin position="384"/>
        <end position="413"/>
    </location>
</feature>
<evidence type="ECO:0000256" key="2">
    <source>
        <dbReference type="ARBA" id="ARBA00009025"/>
    </source>
</evidence>
<comment type="subcellular location">
    <subcellularLocation>
        <location evidence="1">Endomembrane system</location>
        <topology evidence="1">Multi-pass membrane protein</topology>
    </subcellularLocation>
    <subcellularLocation>
        <location evidence="11">Membrane</location>
        <topology evidence="11">Multi-pass membrane protein</topology>
    </subcellularLocation>
</comment>
<feature type="transmembrane region" description="Helical" evidence="12">
    <location>
        <begin position="464"/>
        <end position="484"/>
    </location>
</feature>
<evidence type="ECO:0000256" key="9">
    <source>
        <dbReference type="ARBA" id="ARBA00031584"/>
    </source>
</evidence>
<evidence type="ECO:0000256" key="6">
    <source>
        <dbReference type="ARBA" id="ARBA00022989"/>
    </source>
</evidence>
<feature type="transmembrane region" description="Helical" evidence="12">
    <location>
        <begin position="115"/>
        <end position="133"/>
    </location>
</feature>
<keyword evidence="6 12" id="KW-1133">Transmembrane helix</keyword>
<keyword evidence="5" id="KW-1278">Translocase</keyword>
<dbReference type="GO" id="GO:0048039">
    <property type="term" value="F:ubiquinone binding"/>
    <property type="evidence" value="ECO:0007669"/>
    <property type="project" value="TreeGrafter"/>
</dbReference>
<organism evidence="15 16">
    <name type="scientific">Thiosulfatimonas sediminis</name>
    <dbReference type="NCBI Taxonomy" id="2675054"/>
    <lineage>
        <taxon>Bacteria</taxon>
        <taxon>Pseudomonadati</taxon>
        <taxon>Pseudomonadota</taxon>
        <taxon>Gammaproteobacteria</taxon>
        <taxon>Thiotrichales</taxon>
        <taxon>Piscirickettsiaceae</taxon>
        <taxon>Thiosulfatimonas</taxon>
    </lineage>
</organism>
<evidence type="ECO:0000256" key="12">
    <source>
        <dbReference type="SAM" id="Phobius"/>
    </source>
</evidence>
<evidence type="ECO:0000313" key="16">
    <source>
        <dbReference type="Proteomes" id="UP000501726"/>
    </source>
</evidence>
<evidence type="ECO:0000259" key="13">
    <source>
        <dbReference type="Pfam" id="PF00361"/>
    </source>
</evidence>
<accession>A0A6F8PWH0</accession>
<feature type="transmembrane region" description="Helical" evidence="12">
    <location>
        <begin position="276"/>
        <end position="295"/>
    </location>
</feature>
<feature type="transmembrane region" description="Helical" evidence="12">
    <location>
        <begin position="32"/>
        <end position="52"/>
    </location>
</feature>
<protein>
    <recommendedName>
        <fullName evidence="3">NADH-quinone oxidoreductase subunit M</fullName>
    </recommendedName>
    <alternativeName>
        <fullName evidence="9">NADH dehydrogenase I subunit M</fullName>
    </alternativeName>
    <alternativeName>
        <fullName evidence="10">NDH-1 subunit M</fullName>
    </alternativeName>
</protein>
<feature type="domain" description="NADH:ubiquinone oxidoreductase chain 4 N-terminal" evidence="14">
    <location>
        <begin position="64"/>
        <end position="125"/>
    </location>
</feature>
<dbReference type="PANTHER" id="PTHR43507">
    <property type="entry name" value="NADH-UBIQUINONE OXIDOREDUCTASE CHAIN 4"/>
    <property type="match status" value="1"/>
</dbReference>
<feature type="transmembrane region" description="Helical" evidence="12">
    <location>
        <begin position="302"/>
        <end position="322"/>
    </location>
</feature>
<evidence type="ECO:0000256" key="1">
    <source>
        <dbReference type="ARBA" id="ARBA00004127"/>
    </source>
</evidence>
<evidence type="ECO:0000256" key="3">
    <source>
        <dbReference type="ARBA" id="ARBA00019906"/>
    </source>
</evidence>
<name>A0A6F8PWH0_9GAMM</name>
<keyword evidence="7" id="KW-0520">NAD</keyword>
<evidence type="ECO:0000256" key="4">
    <source>
        <dbReference type="ARBA" id="ARBA00022692"/>
    </source>
</evidence>
<dbReference type="InterPro" id="IPR003918">
    <property type="entry name" value="NADH_UbQ_OxRdtase"/>
</dbReference>
<feature type="transmembrane region" description="Helical" evidence="12">
    <location>
        <begin position="244"/>
        <end position="264"/>
    </location>
</feature>
<dbReference type="InterPro" id="IPR000260">
    <property type="entry name" value="NADH4_N"/>
</dbReference>
<dbReference type="PRINTS" id="PR01437">
    <property type="entry name" value="NUOXDRDTASE4"/>
</dbReference>
<dbReference type="NCBIfam" id="NF004499">
    <property type="entry name" value="PRK05846.1-3"/>
    <property type="match status" value="1"/>
</dbReference>
<comment type="similarity">
    <text evidence="2">Belongs to the complex I subunit 4 family.</text>
</comment>
<dbReference type="GO" id="GO:0008137">
    <property type="term" value="F:NADH dehydrogenase (ubiquinone) activity"/>
    <property type="evidence" value="ECO:0007669"/>
    <property type="project" value="InterPro"/>
</dbReference>
<dbReference type="GO" id="GO:0042773">
    <property type="term" value="P:ATP synthesis coupled electron transport"/>
    <property type="evidence" value="ECO:0007669"/>
    <property type="project" value="InterPro"/>
</dbReference>
<evidence type="ECO:0000256" key="7">
    <source>
        <dbReference type="ARBA" id="ARBA00023027"/>
    </source>
</evidence>
<dbReference type="InterPro" id="IPR010227">
    <property type="entry name" value="NADH_Q_OxRdtase_chainM/4"/>
</dbReference>
<evidence type="ECO:0000256" key="5">
    <source>
        <dbReference type="ARBA" id="ARBA00022967"/>
    </source>
</evidence>
<feature type="transmembrane region" description="Helical" evidence="12">
    <location>
        <begin position="342"/>
        <end position="363"/>
    </location>
</feature>
<evidence type="ECO:0000256" key="11">
    <source>
        <dbReference type="RuleBase" id="RU000320"/>
    </source>
</evidence>
<dbReference type="GO" id="GO:0003954">
    <property type="term" value="F:NADH dehydrogenase activity"/>
    <property type="evidence" value="ECO:0007669"/>
    <property type="project" value="TreeGrafter"/>
</dbReference>
<evidence type="ECO:0000313" key="15">
    <source>
        <dbReference type="EMBL" id="BBP46354.1"/>
    </source>
</evidence>
<dbReference type="GO" id="GO:0012505">
    <property type="term" value="C:endomembrane system"/>
    <property type="evidence" value="ECO:0007669"/>
    <property type="project" value="UniProtKB-SubCell"/>
</dbReference>
<feature type="transmembrane region" description="Helical" evidence="12">
    <location>
        <begin position="168"/>
        <end position="188"/>
    </location>
</feature>
<dbReference type="Pfam" id="PF00361">
    <property type="entry name" value="Proton_antipo_M"/>
    <property type="match status" value="1"/>
</dbReference>
<gene>
    <name evidence="15" type="primary">nuoM</name>
    <name evidence="15" type="ORF">THMIRHAS_17270</name>
</gene>
<feature type="transmembrane region" description="Helical" evidence="12">
    <location>
        <begin position="85"/>
        <end position="108"/>
    </location>
</feature>
<proteinExistence type="inferred from homology"/>
<dbReference type="NCBIfam" id="TIGR01972">
    <property type="entry name" value="NDH_I_M"/>
    <property type="match status" value="1"/>
</dbReference>